<reference evidence="6 7" key="1">
    <citation type="journal article" date="2017" name="Eur. J. Clin. Microbiol. Infect. Dis.">
        <title>Uncommonly isolated clinical Pseudomonas: identification and phylogenetic assignation.</title>
        <authorList>
            <person name="Mulet M."/>
            <person name="Gomila M."/>
            <person name="Ramirez A."/>
            <person name="Cardew S."/>
            <person name="Moore E.R."/>
            <person name="Lalucat J."/>
            <person name="Garcia-Valdes E."/>
        </authorList>
    </citation>
    <scope>NUCLEOTIDE SEQUENCE [LARGE SCALE GENOMIC DNA]</scope>
    <source>
        <strain evidence="6 7">SD129</strain>
    </source>
</reference>
<dbReference type="InterPro" id="IPR009875">
    <property type="entry name" value="PilZ_domain"/>
</dbReference>
<feature type="domain" description="PilZ" evidence="4">
    <location>
        <begin position="124"/>
        <end position="232"/>
    </location>
</feature>
<dbReference type="Gene3D" id="2.40.10.220">
    <property type="entry name" value="predicted glycosyltransferase like domains"/>
    <property type="match status" value="1"/>
</dbReference>
<dbReference type="SUPFAM" id="SSF141371">
    <property type="entry name" value="PilZ domain-like"/>
    <property type="match status" value="1"/>
</dbReference>
<dbReference type="InterPro" id="IPR009926">
    <property type="entry name" value="T3SS_YcgR_PilZN"/>
</dbReference>
<keyword evidence="3" id="KW-0975">Bacterial flagellum</keyword>
<evidence type="ECO:0000259" key="4">
    <source>
        <dbReference type="Pfam" id="PF07238"/>
    </source>
</evidence>
<keyword evidence="1" id="KW-0973">c-di-GMP</keyword>
<dbReference type="RefSeq" id="WP_138407124.1">
    <property type="nucleotide sequence ID" value="NZ_QLAE01000005.1"/>
</dbReference>
<accession>A0A5R9QDZ0</accession>
<feature type="domain" description="Type III secretion system flagellar brake protein YcgR PilZN" evidence="5">
    <location>
        <begin position="17"/>
        <end position="119"/>
    </location>
</feature>
<dbReference type="AlphaFoldDB" id="A0A5R9QDZ0"/>
<protein>
    <submittedName>
        <fullName evidence="6">Pilus assembly protein PilZ</fullName>
    </submittedName>
</protein>
<gene>
    <name evidence="6" type="ORF">DN820_13365</name>
</gene>
<name>A0A5R9QDZ0_9GAMM</name>
<dbReference type="Gene3D" id="2.30.110.10">
    <property type="entry name" value="Electron Transport, Fmn-binding Protein, Chain A"/>
    <property type="match status" value="1"/>
</dbReference>
<sequence length="243" mass="27840">MSNPFADEEGPQPPRVLKAPVEICANLKVLKDNRIPLIMRFKERSQCFQTFLVELNRESGWIALDELIPNDGERFMANGEAFEIEGYYEGVRIAWENDQPIRAGELEGARCFWSPIPKQAIYHQRRNAYRAILKGQPVNGTLSGKTLKAGLQCRVLDISATGCRLSIQGDYSYLQTGQVYESLSAQLPIGRMETAIEMRHVHFDEKRSVTLCGARFYRMNGLLQRQVERLVNQLQREARQDDF</sequence>
<comment type="caution">
    <text evidence="6">The sequence shown here is derived from an EMBL/GenBank/DDBJ whole genome shotgun (WGS) entry which is preliminary data.</text>
</comment>
<dbReference type="InterPro" id="IPR012349">
    <property type="entry name" value="Split_barrel_FMN-bd"/>
</dbReference>
<keyword evidence="7" id="KW-1185">Reference proteome</keyword>
<evidence type="ECO:0000313" key="6">
    <source>
        <dbReference type="EMBL" id="TLX63002.1"/>
    </source>
</evidence>
<evidence type="ECO:0000313" key="7">
    <source>
        <dbReference type="Proteomes" id="UP000306753"/>
    </source>
</evidence>
<dbReference type="Pfam" id="PF07317">
    <property type="entry name" value="PilZN"/>
    <property type="match status" value="1"/>
</dbReference>
<dbReference type="OrthoDB" id="6746848at2"/>
<evidence type="ECO:0000256" key="2">
    <source>
        <dbReference type="ARBA" id="ARBA00022741"/>
    </source>
</evidence>
<evidence type="ECO:0000256" key="3">
    <source>
        <dbReference type="ARBA" id="ARBA00023143"/>
    </source>
</evidence>
<dbReference type="EMBL" id="QLAG01000015">
    <property type="protein sequence ID" value="TLX63002.1"/>
    <property type="molecule type" value="Genomic_DNA"/>
</dbReference>
<dbReference type="GO" id="GO:0035438">
    <property type="term" value="F:cyclic-di-GMP binding"/>
    <property type="evidence" value="ECO:0007669"/>
    <property type="project" value="InterPro"/>
</dbReference>
<keyword evidence="2" id="KW-0547">Nucleotide-binding</keyword>
<evidence type="ECO:0000259" key="5">
    <source>
        <dbReference type="Pfam" id="PF07317"/>
    </source>
</evidence>
<organism evidence="6 7">
    <name type="scientific">Stutzerimonas nosocomialis</name>
    <dbReference type="NCBI Taxonomy" id="1056496"/>
    <lineage>
        <taxon>Bacteria</taxon>
        <taxon>Pseudomonadati</taxon>
        <taxon>Pseudomonadota</taxon>
        <taxon>Gammaproteobacteria</taxon>
        <taxon>Pseudomonadales</taxon>
        <taxon>Pseudomonadaceae</taxon>
        <taxon>Stutzerimonas</taxon>
    </lineage>
</organism>
<dbReference type="Proteomes" id="UP000306753">
    <property type="component" value="Unassembled WGS sequence"/>
</dbReference>
<evidence type="ECO:0000256" key="1">
    <source>
        <dbReference type="ARBA" id="ARBA00022636"/>
    </source>
</evidence>
<proteinExistence type="predicted"/>
<dbReference type="Pfam" id="PF07238">
    <property type="entry name" value="PilZ"/>
    <property type="match status" value="1"/>
</dbReference>